<proteinExistence type="predicted"/>
<evidence type="ECO:0000313" key="1">
    <source>
        <dbReference type="EMBL" id="JAD23188.1"/>
    </source>
</evidence>
<protein>
    <submittedName>
        <fullName evidence="1">Uncharacterized protein</fullName>
    </submittedName>
</protein>
<organism evidence="1">
    <name type="scientific">Arundo donax</name>
    <name type="common">Giant reed</name>
    <name type="synonym">Donax arundinaceus</name>
    <dbReference type="NCBI Taxonomy" id="35708"/>
    <lineage>
        <taxon>Eukaryota</taxon>
        <taxon>Viridiplantae</taxon>
        <taxon>Streptophyta</taxon>
        <taxon>Embryophyta</taxon>
        <taxon>Tracheophyta</taxon>
        <taxon>Spermatophyta</taxon>
        <taxon>Magnoliopsida</taxon>
        <taxon>Liliopsida</taxon>
        <taxon>Poales</taxon>
        <taxon>Poaceae</taxon>
        <taxon>PACMAD clade</taxon>
        <taxon>Arundinoideae</taxon>
        <taxon>Arundineae</taxon>
        <taxon>Arundo</taxon>
    </lineage>
</organism>
<reference evidence="1" key="1">
    <citation type="submission" date="2014-09" db="EMBL/GenBank/DDBJ databases">
        <authorList>
            <person name="Magalhaes I.L.F."/>
            <person name="Oliveira U."/>
            <person name="Santos F.R."/>
            <person name="Vidigal T.H.D.A."/>
            <person name="Brescovit A.D."/>
            <person name="Santos A.J."/>
        </authorList>
    </citation>
    <scope>NUCLEOTIDE SEQUENCE</scope>
    <source>
        <tissue evidence="1">Shoot tissue taken approximately 20 cm above the soil surface</tissue>
    </source>
</reference>
<sequence>MPIFKLMEASIFLAVESNVIYLGNYRS</sequence>
<dbReference type="AlphaFoldDB" id="A0A0A8YCI6"/>
<name>A0A0A8YCI6_ARUDO</name>
<reference evidence="1" key="2">
    <citation type="journal article" date="2015" name="Data Brief">
        <title>Shoot transcriptome of the giant reed, Arundo donax.</title>
        <authorList>
            <person name="Barrero R.A."/>
            <person name="Guerrero F.D."/>
            <person name="Moolhuijzen P."/>
            <person name="Goolsby J.A."/>
            <person name="Tidwell J."/>
            <person name="Bellgard S.E."/>
            <person name="Bellgard M.I."/>
        </authorList>
    </citation>
    <scope>NUCLEOTIDE SEQUENCE</scope>
    <source>
        <tissue evidence="1">Shoot tissue taken approximately 20 cm above the soil surface</tissue>
    </source>
</reference>
<dbReference type="EMBL" id="GBRH01274707">
    <property type="protein sequence ID" value="JAD23188.1"/>
    <property type="molecule type" value="Transcribed_RNA"/>
</dbReference>
<accession>A0A0A8YCI6</accession>